<keyword evidence="13" id="KW-1185">Reference proteome</keyword>
<dbReference type="PROSITE" id="PS51177">
    <property type="entry name" value="LUMAZINE_BIND"/>
    <property type="match status" value="2"/>
</dbReference>
<keyword evidence="7 12" id="KW-0808">Transferase</keyword>
<accession>A0A8K1ZZC6</accession>
<evidence type="ECO:0000256" key="1">
    <source>
        <dbReference type="ARBA" id="ARBA00000968"/>
    </source>
</evidence>
<organism evidence="12 13">
    <name type="scientific">Petrachloros mirabilis ULC683</name>
    <dbReference type="NCBI Taxonomy" id="2781853"/>
    <lineage>
        <taxon>Bacteria</taxon>
        <taxon>Bacillati</taxon>
        <taxon>Cyanobacteriota</taxon>
        <taxon>Cyanophyceae</taxon>
        <taxon>Synechococcales</taxon>
        <taxon>Petrachlorosaceae</taxon>
        <taxon>Petrachloros</taxon>
        <taxon>Petrachloros mirabilis</taxon>
    </lineage>
</organism>
<feature type="repeat" description="Lumazine-binding" evidence="10">
    <location>
        <begin position="94"/>
        <end position="192"/>
    </location>
</feature>
<dbReference type="GO" id="GO:0004746">
    <property type="term" value="F:riboflavin synthase activity"/>
    <property type="evidence" value="ECO:0007669"/>
    <property type="project" value="UniProtKB-UniRule"/>
</dbReference>
<evidence type="ECO:0000313" key="13">
    <source>
        <dbReference type="Proteomes" id="UP000607397"/>
    </source>
</evidence>
<comment type="catalytic activity">
    <reaction evidence="1">
        <text>2 6,7-dimethyl-8-(1-D-ribityl)lumazine + H(+) = 5-amino-6-(D-ribitylamino)uracil + riboflavin</text>
        <dbReference type="Rhea" id="RHEA:20772"/>
        <dbReference type="ChEBI" id="CHEBI:15378"/>
        <dbReference type="ChEBI" id="CHEBI:15934"/>
        <dbReference type="ChEBI" id="CHEBI:57986"/>
        <dbReference type="ChEBI" id="CHEBI:58201"/>
        <dbReference type="EC" id="2.5.1.9"/>
    </reaction>
</comment>
<evidence type="ECO:0000313" key="12">
    <source>
        <dbReference type="EMBL" id="NCJ06731.1"/>
    </source>
</evidence>
<comment type="pathway">
    <text evidence="3">Cofactor biosynthesis; riboflavin biosynthesis; riboflavin from 2-hydroxy-3-oxobutyl phosphate and 5-amino-6-(D-ribitylamino)uracil: step 2/2.</text>
</comment>
<protein>
    <recommendedName>
        <fullName evidence="5 9">Riboflavin synthase</fullName>
        <ecNumber evidence="4 9">2.5.1.9</ecNumber>
    </recommendedName>
</protein>
<dbReference type="Gene3D" id="2.40.30.20">
    <property type="match status" value="2"/>
</dbReference>
<dbReference type="AlphaFoldDB" id="A0A8K1ZZC6"/>
<keyword evidence="6" id="KW-0686">Riboflavin biosynthesis</keyword>
<feature type="repeat" description="Lumazine-binding" evidence="10">
    <location>
        <begin position="1"/>
        <end position="93"/>
    </location>
</feature>
<dbReference type="SUPFAM" id="SSF63380">
    <property type="entry name" value="Riboflavin synthase domain-like"/>
    <property type="match status" value="2"/>
</dbReference>
<feature type="domain" description="Lumazine-binding" evidence="11">
    <location>
        <begin position="1"/>
        <end position="93"/>
    </location>
</feature>
<comment type="function">
    <text evidence="2">Catalyzes the dismutation of two molecules of 6,7-dimethyl-8-ribityllumazine, resulting in the formation of riboflavin and 5-amino-6-(D-ribitylamino)uracil.</text>
</comment>
<evidence type="ECO:0000256" key="4">
    <source>
        <dbReference type="ARBA" id="ARBA00012827"/>
    </source>
</evidence>
<dbReference type="GO" id="GO:0009231">
    <property type="term" value="P:riboflavin biosynthetic process"/>
    <property type="evidence" value="ECO:0007669"/>
    <property type="project" value="UniProtKB-KW"/>
</dbReference>
<dbReference type="InterPro" id="IPR017938">
    <property type="entry name" value="Riboflavin_synthase-like_b-brl"/>
</dbReference>
<feature type="domain" description="Lumazine-binding" evidence="11">
    <location>
        <begin position="94"/>
        <end position="192"/>
    </location>
</feature>
<evidence type="ECO:0000256" key="10">
    <source>
        <dbReference type="PROSITE-ProRule" id="PRU00524"/>
    </source>
</evidence>
<comment type="caution">
    <text evidence="12">The sequence shown here is derived from an EMBL/GenBank/DDBJ whole genome shotgun (WGS) entry which is preliminary data.</text>
</comment>
<evidence type="ECO:0000256" key="7">
    <source>
        <dbReference type="ARBA" id="ARBA00022679"/>
    </source>
</evidence>
<dbReference type="RefSeq" id="WP_161825212.1">
    <property type="nucleotide sequence ID" value="NZ_WVIC01000016.1"/>
</dbReference>
<name>A0A8K1ZZC6_9CYAN</name>
<dbReference type="InterPro" id="IPR001783">
    <property type="entry name" value="Lumazine-bd"/>
</dbReference>
<gene>
    <name evidence="12" type="ORF">GS597_09470</name>
</gene>
<keyword evidence="8" id="KW-0677">Repeat</keyword>
<evidence type="ECO:0000256" key="6">
    <source>
        <dbReference type="ARBA" id="ARBA00022619"/>
    </source>
</evidence>
<dbReference type="PANTHER" id="PTHR21098:SF12">
    <property type="entry name" value="RIBOFLAVIN SYNTHASE"/>
    <property type="match status" value="1"/>
</dbReference>
<sequence length="221" mass="23462">MFTGLTQSIGTLHPAGASQVEVHCPELTATLALGDSVAVDGVCLTVAECLPQGFLATTSPETLARTTLAHKLNTQHPVNLELALRVGDRLGGHFVTGHIDGVGETESLSATETSWLLSFTVPDAIAAYVIPKGSIAVNGVSLTIADCNLQGNWFQVAVIPHSFSMTNLRYLQPHTLVNIETDVLGKYVAKFLRYPPEAALDFPVAAPKSVSPDFLAEHGYV</sequence>
<dbReference type="NCBIfam" id="NF006767">
    <property type="entry name" value="PRK09289.1"/>
    <property type="match status" value="1"/>
</dbReference>
<evidence type="ECO:0000256" key="3">
    <source>
        <dbReference type="ARBA" id="ARBA00004887"/>
    </source>
</evidence>
<reference evidence="12" key="1">
    <citation type="submission" date="2019-12" db="EMBL/GenBank/DDBJ databases">
        <title>High-Quality draft genome sequences of three cyanobacteria isolated from the limestone walls of the Old Cathedral of Coimbra.</title>
        <authorList>
            <person name="Tiago I."/>
            <person name="Soares F."/>
            <person name="Portugal A."/>
        </authorList>
    </citation>
    <scope>NUCLEOTIDE SEQUENCE [LARGE SCALE GENOMIC DNA]</scope>
    <source>
        <strain evidence="12">C</strain>
    </source>
</reference>
<dbReference type="InterPro" id="IPR026017">
    <property type="entry name" value="Lumazine-bd_dom"/>
</dbReference>
<dbReference type="InterPro" id="IPR023366">
    <property type="entry name" value="ATP_synth_asu-like_sf"/>
</dbReference>
<dbReference type="NCBIfam" id="TIGR00187">
    <property type="entry name" value="ribE"/>
    <property type="match status" value="1"/>
</dbReference>
<dbReference type="Pfam" id="PF00677">
    <property type="entry name" value="Lum_binding"/>
    <property type="match status" value="2"/>
</dbReference>
<evidence type="ECO:0000256" key="2">
    <source>
        <dbReference type="ARBA" id="ARBA00002803"/>
    </source>
</evidence>
<dbReference type="PANTHER" id="PTHR21098">
    <property type="entry name" value="RIBOFLAVIN SYNTHASE ALPHA CHAIN"/>
    <property type="match status" value="1"/>
</dbReference>
<dbReference type="CDD" id="cd00402">
    <property type="entry name" value="Riboflavin_synthase_like"/>
    <property type="match status" value="1"/>
</dbReference>
<evidence type="ECO:0000256" key="9">
    <source>
        <dbReference type="NCBIfam" id="TIGR00187"/>
    </source>
</evidence>
<evidence type="ECO:0000259" key="11">
    <source>
        <dbReference type="PROSITE" id="PS51177"/>
    </source>
</evidence>
<proteinExistence type="predicted"/>
<dbReference type="Proteomes" id="UP000607397">
    <property type="component" value="Unassembled WGS sequence"/>
</dbReference>
<evidence type="ECO:0000256" key="5">
    <source>
        <dbReference type="ARBA" id="ARBA00013950"/>
    </source>
</evidence>
<evidence type="ECO:0000256" key="8">
    <source>
        <dbReference type="ARBA" id="ARBA00022737"/>
    </source>
</evidence>
<dbReference type="EC" id="2.5.1.9" evidence="4 9"/>
<dbReference type="EMBL" id="WVIC01000016">
    <property type="protein sequence ID" value="NCJ06731.1"/>
    <property type="molecule type" value="Genomic_DNA"/>
</dbReference>
<dbReference type="PIRSF" id="PIRSF000498">
    <property type="entry name" value="Riboflavin_syn_A"/>
    <property type="match status" value="1"/>
</dbReference>